<organism evidence="3 4">
    <name type="scientific">Phytoactinopolyspora halotolerans</name>
    <dbReference type="NCBI Taxonomy" id="1981512"/>
    <lineage>
        <taxon>Bacteria</taxon>
        <taxon>Bacillati</taxon>
        <taxon>Actinomycetota</taxon>
        <taxon>Actinomycetes</taxon>
        <taxon>Jiangellales</taxon>
        <taxon>Jiangellaceae</taxon>
        <taxon>Phytoactinopolyspora</taxon>
    </lineage>
</organism>
<reference evidence="3 4" key="1">
    <citation type="submission" date="2020-02" db="EMBL/GenBank/DDBJ databases">
        <authorList>
            <person name="Li X.-J."/>
            <person name="Han X.-M."/>
        </authorList>
    </citation>
    <scope>NUCLEOTIDE SEQUENCE [LARGE SCALE GENOMIC DNA]</scope>
    <source>
        <strain evidence="3 4">CCTCC AB 2017055</strain>
    </source>
</reference>
<comment type="caution">
    <text evidence="3">The sequence shown here is derived from an EMBL/GenBank/DDBJ whole genome shotgun (WGS) entry which is preliminary data.</text>
</comment>
<feature type="region of interest" description="Disordered" evidence="1">
    <location>
        <begin position="22"/>
        <end position="42"/>
    </location>
</feature>
<proteinExistence type="predicted"/>
<evidence type="ECO:0000313" key="3">
    <source>
        <dbReference type="EMBL" id="NEE00981.1"/>
    </source>
</evidence>
<feature type="domain" description="DnaJ homologue subfamily C member 28 conserved" evidence="2">
    <location>
        <begin position="14"/>
        <end position="84"/>
    </location>
</feature>
<dbReference type="AlphaFoldDB" id="A0A6L9S8G0"/>
<dbReference type="InterPro" id="IPR018961">
    <property type="entry name" value="DnaJ_homolog_subfam-C_membr-28"/>
</dbReference>
<sequence>MTERKPGGMSFESWIDKQIREAEERGEFDDLPGTGKPLTNLGRSDDEMWWIRQKMESEGLSTEDALPTPLRLRKELARLPETVRDLRTEQAVRDAVIALNQQIKEHLRAPSGPRIIVPLADVDEIVEGWRAARGVTATPRCEVSSDATDAGVDALPAGERRRRWWRFLRRRAR</sequence>
<gene>
    <name evidence="3" type="ORF">G1H10_12470</name>
</gene>
<evidence type="ECO:0000256" key="1">
    <source>
        <dbReference type="SAM" id="MobiDB-lite"/>
    </source>
</evidence>
<evidence type="ECO:0000259" key="2">
    <source>
        <dbReference type="Pfam" id="PF09350"/>
    </source>
</evidence>
<dbReference type="Proteomes" id="UP000475214">
    <property type="component" value="Unassembled WGS sequence"/>
</dbReference>
<dbReference type="RefSeq" id="WP_163737694.1">
    <property type="nucleotide sequence ID" value="NZ_JAAGOA010000007.1"/>
</dbReference>
<name>A0A6L9S8G0_9ACTN</name>
<evidence type="ECO:0000313" key="4">
    <source>
        <dbReference type="Proteomes" id="UP000475214"/>
    </source>
</evidence>
<dbReference type="EMBL" id="JAAGOA010000007">
    <property type="protein sequence ID" value="NEE00981.1"/>
    <property type="molecule type" value="Genomic_DNA"/>
</dbReference>
<accession>A0A6L9S8G0</accession>
<dbReference type="Pfam" id="PF09350">
    <property type="entry name" value="DJC28_CD"/>
    <property type="match status" value="1"/>
</dbReference>
<keyword evidence="4" id="KW-1185">Reference proteome</keyword>
<protein>
    <submittedName>
        <fullName evidence="3">DUF1992 domain-containing protein</fullName>
    </submittedName>
</protein>